<accession>A0A9X1U8P6</accession>
<keyword evidence="4" id="KW-1185">Reference proteome</keyword>
<proteinExistence type="predicted"/>
<dbReference type="Proteomes" id="UP001139054">
    <property type="component" value="Unassembled WGS sequence"/>
</dbReference>
<feature type="chain" id="PRO_5040869175" evidence="1">
    <location>
        <begin position="26"/>
        <end position="72"/>
    </location>
</feature>
<reference evidence="2" key="1">
    <citation type="submission" date="2022-01" db="EMBL/GenBank/DDBJ databases">
        <title>Genome sequnece data of strain Bradyrhizobium sp. nov.</title>
        <authorList>
            <person name="Zhang J."/>
        </authorList>
    </citation>
    <scope>NUCLEOTIDE SEQUENCE</scope>
    <source>
        <strain evidence="3">WYCCWR 12774</strain>
        <strain evidence="2">WYCCWR 13023</strain>
    </source>
</reference>
<evidence type="ECO:0000313" key="3">
    <source>
        <dbReference type="EMBL" id="MCG2668176.1"/>
    </source>
</evidence>
<dbReference type="RefSeq" id="WP_237864812.1">
    <property type="nucleotide sequence ID" value="NZ_JAKLTY010000003.1"/>
</dbReference>
<dbReference type="EMBL" id="JAKLUA010000004">
    <property type="protein sequence ID" value="MCG2668176.1"/>
    <property type="molecule type" value="Genomic_DNA"/>
</dbReference>
<keyword evidence="1" id="KW-0732">Signal</keyword>
<organism evidence="2 5">
    <name type="scientific">Bradyrhizobium zhengyangense</name>
    <dbReference type="NCBI Taxonomy" id="2911009"/>
    <lineage>
        <taxon>Bacteria</taxon>
        <taxon>Pseudomonadati</taxon>
        <taxon>Pseudomonadota</taxon>
        <taxon>Alphaproteobacteria</taxon>
        <taxon>Hyphomicrobiales</taxon>
        <taxon>Nitrobacteraceae</taxon>
        <taxon>Bradyrhizobium</taxon>
    </lineage>
</organism>
<evidence type="ECO:0000313" key="2">
    <source>
        <dbReference type="EMBL" id="MCG2626173.1"/>
    </source>
</evidence>
<protein>
    <submittedName>
        <fullName evidence="2">Uncharacterized protein</fullName>
    </submittedName>
</protein>
<evidence type="ECO:0000256" key="1">
    <source>
        <dbReference type="SAM" id="SignalP"/>
    </source>
</evidence>
<evidence type="ECO:0000313" key="5">
    <source>
        <dbReference type="Proteomes" id="UP001139054"/>
    </source>
</evidence>
<sequence>MLRTQCLLAIALGVASLGSVAPASAFPHAGTMLHPVEVQGQQLPLPPRQLKVAPQYCETHNCLMPPRPGGDR</sequence>
<dbReference type="EMBL" id="JAKLTY010000003">
    <property type="protein sequence ID" value="MCG2626173.1"/>
    <property type="molecule type" value="Genomic_DNA"/>
</dbReference>
<feature type="signal peptide" evidence="1">
    <location>
        <begin position="1"/>
        <end position="25"/>
    </location>
</feature>
<comment type="caution">
    <text evidence="2">The sequence shown here is derived from an EMBL/GenBank/DDBJ whole genome shotgun (WGS) entry which is preliminary data.</text>
</comment>
<evidence type="ECO:0000313" key="4">
    <source>
        <dbReference type="Proteomes" id="UP001139012"/>
    </source>
</evidence>
<dbReference type="AlphaFoldDB" id="A0A9X1U8P6"/>
<name>A0A9X1U8P6_9BRAD</name>
<dbReference type="Proteomes" id="UP001139012">
    <property type="component" value="Unassembled WGS sequence"/>
</dbReference>
<gene>
    <name evidence="3" type="ORF">L6637_14525</name>
    <name evidence="2" type="ORF">L6654_05980</name>
</gene>